<sequence>MSYIAYSGTGTAVSQSMLCGPRRRQLVRLSSHAGGRVCRVTMSHLVLTPKGSFVLVYVGFLGCQSAIYKAFRRAVIKSKVAFRFSRIGRGLWSASSAASIGVGAGPTPRTTRPPTSTFTATSESKSSPLSLHLQRRRPSSSASSNDSAVELLPCSSENSNGNFTGCPQRLRHPSPNPSDHYSMVYSSPSNRDYKQADGELATPVSNVSSCQSVAHKPAASLTSQDVEDGAIGRSVSTATLTSGELEAEPTYAVPLATVVKRPKGPQAPPPVPPKGPFSTFESDRFIAPPTLAATPHRRAASALRVCYQRSPIFADSTSRRPASTVSSSGSTASWYADILPYKPSTLPETLADRLKQRNSFVLSSGTPSVAATDNLMTRSLFESRHLSTNNTVDSGSGVNSRPNGRMRPVSFHDASPTSINLPSLDHLLKVKGDQRPLPRPRCEATTTKSPIGFPLEPLHLQPSDSPLLGQYCRLKLIIPLTSNFTSPNSNAGPCTTFM</sequence>
<protein>
    <submittedName>
        <fullName evidence="2">Uncharacterized protein</fullName>
    </submittedName>
</protein>
<reference evidence="2 3" key="1">
    <citation type="submission" date="2018-10" db="EMBL/GenBank/DDBJ databases">
        <authorList>
            <consortium name="Pathogen Informatics"/>
        </authorList>
    </citation>
    <scope>NUCLEOTIDE SEQUENCE [LARGE SCALE GENOMIC DNA]</scope>
</reference>
<dbReference type="OrthoDB" id="6261373at2759"/>
<name>A0A0R3UJ81_MESCO</name>
<keyword evidence="3" id="KW-1185">Reference proteome</keyword>
<feature type="compositionally biased region" description="Polar residues" evidence="1">
    <location>
        <begin position="155"/>
        <end position="165"/>
    </location>
</feature>
<dbReference type="AlphaFoldDB" id="A0A0R3UJ81"/>
<evidence type="ECO:0000313" key="2">
    <source>
        <dbReference type="EMBL" id="VDD81544.1"/>
    </source>
</evidence>
<gene>
    <name evidence="2" type="ORF">MCOS_LOCUS7547</name>
</gene>
<feature type="compositionally biased region" description="Low complexity" evidence="1">
    <location>
        <begin position="139"/>
        <end position="148"/>
    </location>
</feature>
<accession>A0A0R3UJ81</accession>
<evidence type="ECO:0000313" key="3">
    <source>
        <dbReference type="Proteomes" id="UP000267029"/>
    </source>
</evidence>
<feature type="region of interest" description="Disordered" evidence="1">
    <location>
        <begin position="101"/>
        <end position="193"/>
    </location>
</feature>
<organism evidence="2 3">
    <name type="scientific">Mesocestoides corti</name>
    <name type="common">Flatworm</name>
    <dbReference type="NCBI Taxonomy" id="53468"/>
    <lineage>
        <taxon>Eukaryota</taxon>
        <taxon>Metazoa</taxon>
        <taxon>Spiralia</taxon>
        <taxon>Lophotrochozoa</taxon>
        <taxon>Platyhelminthes</taxon>
        <taxon>Cestoda</taxon>
        <taxon>Eucestoda</taxon>
        <taxon>Cyclophyllidea</taxon>
        <taxon>Mesocestoididae</taxon>
        <taxon>Mesocestoides</taxon>
    </lineage>
</organism>
<dbReference type="Proteomes" id="UP000267029">
    <property type="component" value="Unassembled WGS sequence"/>
</dbReference>
<dbReference type="EMBL" id="UXSR01005378">
    <property type="protein sequence ID" value="VDD81544.1"/>
    <property type="molecule type" value="Genomic_DNA"/>
</dbReference>
<feature type="compositionally biased region" description="Low complexity" evidence="1">
    <location>
        <begin position="101"/>
        <end position="122"/>
    </location>
</feature>
<evidence type="ECO:0000256" key="1">
    <source>
        <dbReference type="SAM" id="MobiDB-lite"/>
    </source>
</evidence>
<proteinExistence type="predicted"/>